<dbReference type="Proteomes" id="UP000187609">
    <property type="component" value="Unassembled WGS sequence"/>
</dbReference>
<accession>A0A1J6J2E8</accession>
<dbReference type="EMBL" id="MJEQ01037186">
    <property type="protein sequence ID" value="OIT04071.1"/>
    <property type="molecule type" value="Genomic_DNA"/>
</dbReference>
<reference evidence="1" key="1">
    <citation type="submission" date="2016-11" db="EMBL/GenBank/DDBJ databases">
        <title>The genome of Nicotiana attenuata.</title>
        <authorList>
            <person name="Xu S."/>
            <person name="Brockmoeller T."/>
            <person name="Gaquerel E."/>
            <person name="Navarro A."/>
            <person name="Kuhl H."/>
            <person name="Gase K."/>
            <person name="Ling Z."/>
            <person name="Zhou W."/>
            <person name="Kreitzer C."/>
            <person name="Stanke M."/>
            <person name="Tang H."/>
            <person name="Lyons E."/>
            <person name="Pandey P."/>
            <person name="Pandey S.P."/>
            <person name="Timmermann B."/>
            <person name="Baldwin I.T."/>
        </authorList>
    </citation>
    <scope>NUCLEOTIDE SEQUENCE [LARGE SCALE GENOMIC DNA]</scope>
    <source>
        <strain evidence="1">UT</strain>
    </source>
</reference>
<keyword evidence="2" id="KW-1185">Reference proteome</keyword>
<dbReference type="Gramene" id="OIT04071">
    <property type="protein sequence ID" value="OIT04071"/>
    <property type="gene ID" value="A4A49_20495"/>
</dbReference>
<evidence type="ECO:0000313" key="2">
    <source>
        <dbReference type="Proteomes" id="UP000187609"/>
    </source>
</evidence>
<comment type="caution">
    <text evidence="1">The sequence shown here is derived from an EMBL/GenBank/DDBJ whole genome shotgun (WGS) entry which is preliminary data.</text>
</comment>
<name>A0A1J6J2E8_NICAT</name>
<dbReference type="AlphaFoldDB" id="A0A1J6J2E8"/>
<proteinExistence type="predicted"/>
<dbReference type="SMR" id="A0A1J6J2E8"/>
<protein>
    <submittedName>
        <fullName evidence="1">Uncharacterized protein</fullName>
    </submittedName>
</protein>
<organism evidence="1 2">
    <name type="scientific">Nicotiana attenuata</name>
    <name type="common">Coyote tobacco</name>
    <dbReference type="NCBI Taxonomy" id="49451"/>
    <lineage>
        <taxon>Eukaryota</taxon>
        <taxon>Viridiplantae</taxon>
        <taxon>Streptophyta</taxon>
        <taxon>Embryophyta</taxon>
        <taxon>Tracheophyta</taxon>
        <taxon>Spermatophyta</taxon>
        <taxon>Magnoliopsida</taxon>
        <taxon>eudicotyledons</taxon>
        <taxon>Gunneridae</taxon>
        <taxon>Pentapetalae</taxon>
        <taxon>asterids</taxon>
        <taxon>lamiids</taxon>
        <taxon>Solanales</taxon>
        <taxon>Solanaceae</taxon>
        <taxon>Nicotianoideae</taxon>
        <taxon>Nicotianeae</taxon>
        <taxon>Nicotiana</taxon>
    </lineage>
</organism>
<sequence length="90" mass="10797">MNVRKMEGHWITVFDPRSSTFLKFIYKRIFGFPLRALHAYSWSKSREDSHKEATSHFYGGISVFLGKEAWKFRDTLYKLVFLIFAWKGQR</sequence>
<evidence type="ECO:0000313" key="1">
    <source>
        <dbReference type="EMBL" id="OIT04071.1"/>
    </source>
</evidence>
<gene>
    <name evidence="1" type="ORF">A4A49_20495</name>
</gene>